<evidence type="ECO:0000256" key="1">
    <source>
        <dbReference type="SAM" id="Phobius"/>
    </source>
</evidence>
<reference evidence="2 3" key="1">
    <citation type="submission" date="2013-03" db="EMBL/GenBank/DDBJ databases">
        <title>The Genome Sequence of Phialophora europaea CBS 101466.</title>
        <authorList>
            <consortium name="The Broad Institute Genomics Platform"/>
            <person name="Cuomo C."/>
            <person name="de Hoog S."/>
            <person name="Gorbushina A."/>
            <person name="Walker B."/>
            <person name="Young S.K."/>
            <person name="Zeng Q."/>
            <person name="Gargeya S."/>
            <person name="Fitzgerald M."/>
            <person name="Haas B."/>
            <person name="Abouelleil A."/>
            <person name="Allen A.W."/>
            <person name="Alvarado L."/>
            <person name="Arachchi H.M."/>
            <person name="Berlin A.M."/>
            <person name="Chapman S.B."/>
            <person name="Gainer-Dewar J."/>
            <person name="Goldberg J."/>
            <person name="Griggs A."/>
            <person name="Gujja S."/>
            <person name="Hansen M."/>
            <person name="Howarth C."/>
            <person name="Imamovic A."/>
            <person name="Ireland A."/>
            <person name="Larimer J."/>
            <person name="McCowan C."/>
            <person name="Murphy C."/>
            <person name="Pearson M."/>
            <person name="Poon T.W."/>
            <person name="Priest M."/>
            <person name="Roberts A."/>
            <person name="Saif S."/>
            <person name="Shea T."/>
            <person name="Sisk P."/>
            <person name="Sykes S."/>
            <person name="Wortman J."/>
            <person name="Nusbaum C."/>
            <person name="Birren B."/>
        </authorList>
    </citation>
    <scope>NUCLEOTIDE SEQUENCE [LARGE SCALE GENOMIC DNA]</scope>
    <source>
        <strain evidence="2 3">CBS 101466</strain>
    </source>
</reference>
<dbReference type="OrthoDB" id="4155317at2759"/>
<dbReference type="GeneID" id="19971212"/>
<dbReference type="EMBL" id="KB822719">
    <property type="protein sequence ID" value="ETN41934.1"/>
    <property type="molecule type" value="Genomic_DNA"/>
</dbReference>
<dbReference type="Proteomes" id="UP000030752">
    <property type="component" value="Unassembled WGS sequence"/>
</dbReference>
<organism evidence="2 3">
    <name type="scientific">Cyphellophora europaea (strain CBS 101466)</name>
    <name type="common">Phialophora europaea</name>
    <dbReference type="NCBI Taxonomy" id="1220924"/>
    <lineage>
        <taxon>Eukaryota</taxon>
        <taxon>Fungi</taxon>
        <taxon>Dikarya</taxon>
        <taxon>Ascomycota</taxon>
        <taxon>Pezizomycotina</taxon>
        <taxon>Eurotiomycetes</taxon>
        <taxon>Chaetothyriomycetidae</taxon>
        <taxon>Chaetothyriales</taxon>
        <taxon>Cyphellophoraceae</taxon>
        <taxon>Cyphellophora</taxon>
    </lineage>
</organism>
<dbReference type="HOGENOM" id="CLU_1337390_0_0_1"/>
<dbReference type="VEuPathDB" id="FungiDB:HMPREF1541_03873"/>
<keyword evidence="1" id="KW-0472">Membrane</keyword>
<evidence type="ECO:0000313" key="3">
    <source>
        <dbReference type="Proteomes" id="UP000030752"/>
    </source>
</evidence>
<feature type="transmembrane region" description="Helical" evidence="1">
    <location>
        <begin position="96"/>
        <end position="116"/>
    </location>
</feature>
<evidence type="ECO:0008006" key="4">
    <source>
        <dbReference type="Google" id="ProtNLM"/>
    </source>
</evidence>
<sequence length="217" mass="24066">MGAGRWFDFTDASLKGDNRWAQASRWTGYAAPLVLSLLVLSIIQIVLGVLIIVDKDTDLTFGGVIQTLIVPGLSFFNAIPSAHLHILARSNVPKMAICFSIPLSIIYLVSSIVYLASGCFSKSALNDAANHRHVSELHRNECPTVSMQTTWDVMVALQLLSGVFYAIHAAMATKVHFYHKKKARAIADGTLVEEVDMEAKARREQEARDRWQRIVDL</sequence>
<keyword evidence="1" id="KW-0812">Transmembrane</keyword>
<name>W2S1W2_CYPE1</name>
<feature type="transmembrane region" description="Helical" evidence="1">
    <location>
        <begin position="59"/>
        <end position="84"/>
    </location>
</feature>
<accession>W2S1W2</accession>
<feature type="transmembrane region" description="Helical" evidence="1">
    <location>
        <begin position="153"/>
        <end position="172"/>
    </location>
</feature>
<dbReference type="InParanoid" id="W2S1W2"/>
<dbReference type="AlphaFoldDB" id="W2S1W2"/>
<protein>
    <recommendedName>
        <fullName evidence="4">MARVEL domain-containing protein</fullName>
    </recommendedName>
</protein>
<evidence type="ECO:0000313" key="2">
    <source>
        <dbReference type="EMBL" id="ETN41934.1"/>
    </source>
</evidence>
<feature type="transmembrane region" description="Helical" evidence="1">
    <location>
        <begin position="29"/>
        <end position="53"/>
    </location>
</feature>
<keyword evidence="3" id="KW-1185">Reference proteome</keyword>
<dbReference type="RefSeq" id="XP_008716443.1">
    <property type="nucleotide sequence ID" value="XM_008718221.1"/>
</dbReference>
<keyword evidence="1" id="KW-1133">Transmembrane helix</keyword>
<dbReference type="eggNOG" id="ENOG502T4U5">
    <property type="taxonomic scope" value="Eukaryota"/>
</dbReference>
<gene>
    <name evidence="2" type="ORF">HMPREF1541_03873</name>
</gene>
<proteinExistence type="predicted"/>